<keyword evidence="4" id="KW-1185">Reference proteome</keyword>
<feature type="domain" description="SLH" evidence="2">
    <location>
        <begin position="179"/>
        <end position="242"/>
    </location>
</feature>
<reference evidence="3 4" key="1">
    <citation type="journal article" date="2018" name="Environ. Microbiol.">
        <title>Novel energy conservation strategies and behaviour of Pelotomaculum schinkii driving syntrophic propionate catabolism.</title>
        <authorList>
            <person name="Hidalgo-Ahumada C.A.P."/>
            <person name="Nobu M.K."/>
            <person name="Narihiro T."/>
            <person name="Tamaki H."/>
            <person name="Liu W.T."/>
            <person name="Kamagata Y."/>
            <person name="Stams A.J.M."/>
            <person name="Imachi H."/>
            <person name="Sousa D.Z."/>
        </authorList>
    </citation>
    <scope>NUCLEOTIDE SEQUENCE [LARGE SCALE GENOMIC DNA]</scope>
    <source>
        <strain evidence="3 4">HH</strain>
    </source>
</reference>
<accession>A0A4Y7RGG5</accession>
<dbReference type="PANTHER" id="PTHR43308:SF5">
    <property type="entry name" value="S-LAYER PROTEIN _ PEPTIDOGLYCAN ENDO-BETA-N-ACETYLGLUCOSAMINIDASE"/>
    <property type="match status" value="1"/>
</dbReference>
<gene>
    <name evidence="3" type="primary">ancA_5</name>
    <name evidence="3" type="ORF">Psch_01395</name>
</gene>
<dbReference type="EMBL" id="QFGA01000001">
    <property type="protein sequence ID" value="TEB07840.1"/>
    <property type="molecule type" value="Genomic_DNA"/>
</dbReference>
<sequence length="472" mass="51685">MNIGLAKYVGLGLLSFFFLLFAFSRSLPAGAASITEDAVRLTDLQGHWARTQITRLVALEVVSGYPDHTFLPDQQISQLETTVLILRSGGFTAEAERLTSGGLTATPRVPWGQQYLDLAVQKGFLSYDAASDFDFAAPATRLWTAKLLARVLYLTPPASKSGTATDVKDLPEGTGYTLDKVFSDVMPVDSDDQACIRAVAAAGVMSGYPDGTFRPFGCLTRAEMSVIISRLAEQGWVRMNAGRSLTGWISGIETQRGSMELELTSFGKAQRFKVAQGVYCLNANQEYPIERAAGYIGEIILDKSKKVSWVNLLQQKNTVQNPVKIRGSVKSVALGNDNLLIVSDLNCTERILHLAWDTVVAGEKAPKDLASLKAGTFVDVEIDSDRATRIELLEVKNISGQVEKLGDRRLYLKGTASAKKPGWFNNYEFARMVDKEGVRKDGILPGEKVQVTYLDPFPGEIDDEIPLEIKVM</sequence>
<name>A0A4Y7RGG5_9FIRM</name>
<comment type="caution">
    <text evidence="3">The sequence shown here is derived from an EMBL/GenBank/DDBJ whole genome shotgun (WGS) entry which is preliminary data.</text>
</comment>
<dbReference type="AlphaFoldDB" id="A0A4Y7RGG5"/>
<protein>
    <submittedName>
        <fullName evidence="3">Cellulosome-anchoring protein</fullName>
    </submittedName>
</protein>
<feature type="domain" description="SLH" evidence="2">
    <location>
        <begin position="36"/>
        <end position="99"/>
    </location>
</feature>
<keyword evidence="1" id="KW-0677">Repeat</keyword>
<evidence type="ECO:0000313" key="4">
    <source>
        <dbReference type="Proteomes" id="UP000298324"/>
    </source>
</evidence>
<dbReference type="InterPro" id="IPR051465">
    <property type="entry name" value="Cell_Envelope_Struct_Comp"/>
</dbReference>
<evidence type="ECO:0000259" key="2">
    <source>
        <dbReference type="PROSITE" id="PS51272"/>
    </source>
</evidence>
<proteinExistence type="predicted"/>
<evidence type="ECO:0000313" key="3">
    <source>
        <dbReference type="EMBL" id="TEB07840.1"/>
    </source>
</evidence>
<dbReference type="PROSITE" id="PS51272">
    <property type="entry name" value="SLH"/>
    <property type="match status" value="2"/>
</dbReference>
<dbReference type="Proteomes" id="UP000298324">
    <property type="component" value="Unassembled WGS sequence"/>
</dbReference>
<evidence type="ECO:0000256" key="1">
    <source>
        <dbReference type="ARBA" id="ARBA00022737"/>
    </source>
</evidence>
<dbReference type="RefSeq" id="WP_190239629.1">
    <property type="nucleotide sequence ID" value="NZ_QFGA01000001.1"/>
</dbReference>
<dbReference type="PANTHER" id="PTHR43308">
    <property type="entry name" value="OUTER MEMBRANE PROTEIN ALPHA-RELATED"/>
    <property type="match status" value="1"/>
</dbReference>
<dbReference type="Pfam" id="PF00395">
    <property type="entry name" value="SLH"/>
    <property type="match status" value="2"/>
</dbReference>
<dbReference type="InterPro" id="IPR001119">
    <property type="entry name" value="SLH_dom"/>
</dbReference>
<organism evidence="3 4">
    <name type="scientific">Pelotomaculum schinkii</name>
    <dbReference type="NCBI Taxonomy" id="78350"/>
    <lineage>
        <taxon>Bacteria</taxon>
        <taxon>Bacillati</taxon>
        <taxon>Bacillota</taxon>
        <taxon>Clostridia</taxon>
        <taxon>Eubacteriales</taxon>
        <taxon>Desulfotomaculaceae</taxon>
        <taxon>Pelotomaculum</taxon>
    </lineage>
</organism>